<accession>A0A9X2XCA0</accession>
<dbReference type="EMBL" id="JAODNV010000027">
    <property type="protein sequence ID" value="MCT8992159.1"/>
    <property type="molecule type" value="Genomic_DNA"/>
</dbReference>
<evidence type="ECO:0000313" key="1">
    <source>
        <dbReference type="EMBL" id="MCT8992159.1"/>
    </source>
</evidence>
<comment type="caution">
    <text evidence="1">The sequence shown here is derived from an EMBL/GenBank/DDBJ whole genome shotgun (WGS) entry which is preliminary data.</text>
</comment>
<reference evidence="1" key="1">
    <citation type="submission" date="2022-08" db="EMBL/GenBank/DDBJ databases">
        <title>Chelativorans sichuanense sp. nov., a paraffin oil-degrading bacterium isolated from a mixture of oil-based drill cuttings and paddy soil.</title>
        <authorList>
            <person name="Yu J."/>
            <person name="Liu H."/>
            <person name="Chen Q."/>
        </authorList>
    </citation>
    <scope>NUCLEOTIDE SEQUENCE</scope>
    <source>
        <strain evidence="1">SCAU 2101</strain>
    </source>
</reference>
<gene>
    <name evidence="1" type="ORF">NYR54_18000</name>
</gene>
<protein>
    <submittedName>
        <fullName evidence="1">Uncharacterized protein</fullName>
    </submittedName>
</protein>
<sequence>MTNERLSYLPQYQNLYWLIGRLAGSPRARLVPLTESGMDSVIECLWAELEANAHRLPLYQQELLQETITLLQADALDPERTKDLAVNLVALHGFAEHGIPIFCDFGEFARGVEIDRSANKTTVRFLRVPVSEVGRMIGAELDALH</sequence>
<organism evidence="1 2">
    <name type="scientific">Chelativorans petroleitrophicus</name>
    <dbReference type="NCBI Taxonomy" id="2975484"/>
    <lineage>
        <taxon>Bacteria</taxon>
        <taxon>Pseudomonadati</taxon>
        <taxon>Pseudomonadota</taxon>
        <taxon>Alphaproteobacteria</taxon>
        <taxon>Hyphomicrobiales</taxon>
        <taxon>Phyllobacteriaceae</taxon>
        <taxon>Chelativorans</taxon>
    </lineage>
</organism>
<keyword evidence="2" id="KW-1185">Reference proteome</keyword>
<dbReference type="RefSeq" id="WP_261517112.1">
    <property type="nucleotide sequence ID" value="NZ_JAODNV010000027.1"/>
</dbReference>
<evidence type="ECO:0000313" key="2">
    <source>
        <dbReference type="Proteomes" id="UP001149009"/>
    </source>
</evidence>
<name>A0A9X2XCA0_9HYPH</name>
<dbReference type="AlphaFoldDB" id="A0A9X2XCA0"/>
<dbReference type="Proteomes" id="UP001149009">
    <property type="component" value="Unassembled WGS sequence"/>
</dbReference>
<proteinExistence type="predicted"/>